<dbReference type="FunFam" id="3.20.20.70:FF:000014">
    <property type="entry name" value="Probable dual-specificity RNA methyltransferase RlmN"/>
    <property type="match status" value="1"/>
</dbReference>
<keyword evidence="6 12" id="KW-0808">Transferase</keyword>
<dbReference type="GO" id="GO:0019843">
    <property type="term" value="F:rRNA binding"/>
    <property type="evidence" value="ECO:0007669"/>
    <property type="project" value="UniProtKB-UniRule"/>
</dbReference>
<dbReference type="GO" id="GO:0005737">
    <property type="term" value="C:cytoplasm"/>
    <property type="evidence" value="ECO:0007669"/>
    <property type="project" value="UniProtKB-SubCell"/>
</dbReference>
<evidence type="ECO:0000256" key="7">
    <source>
        <dbReference type="ARBA" id="ARBA00022691"/>
    </source>
</evidence>
<feature type="active site" description="Proton acceptor" evidence="12">
    <location>
        <position position="81"/>
    </location>
</feature>
<feature type="binding site" evidence="12">
    <location>
        <position position="108"/>
    </location>
    <ligand>
        <name>[4Fe-4S] cluster</name>
        <dbReference type="ChEBI" id="CHEBI:49883"/>
        <note>4Fe-4S-S-AdoMet</note>
    </ligand>
</feature>
<gene>
    <name evidence="12" type="primary">rlmN</name>
    <name evidence="14" type="ORF">A2482_03570</name>
</gene>
<comment type="miscellaneous">
    <text evidence="12">Reaction proceeds by a ping-pong mechanism involving intermediate methylation of a conserved cysteine residue.</text>
</comment>
<comment type="catalytic activity">
    <reaction evidence="12">
        <text>adenosine(2503) in 23S rRNA + 2 reduced [2Fe-2S]-[ferredoxin] + 2 S-adenosyl-L-methionine = 2-methyladenosine(2503) in 23S rRNA + 5'-deoxyadenosine + L-methionine + 2 oxidized [2Fe-2S]-[ferredoxin] + S-adenosyl-L-homocysteine</text>
        <dbReference type="Rhea" id="RHEA:42916"/>
        <dbReference type="Rhea" id="RHEA-COMP:10000"/>
        <dbReference type="Rhea" id="RHEA-COMP:10001"/>
        <dbReference type="Rhea" id="RHEA-COMP:10152"/>
        <dbReference type="Rhea" id="RHEA-COMP:10282"/>
        <dbReference type="ChEBI" id="CHEBI:17319"/>
        <dbReference type="ChEBI" id="CHEBI:33737"/>
        <dbReference type="ChEBI" id="CHEBI:33738"/>
        <dbReference type="ChEBI" id="CHEBI:57844"/>
        <dbReference type="ChEBI" id="CHEBI:57856"/>
        <dbReference type="ChEBI" id="CHEBI:59789"/>
        <dbReference type="ChEBI" id="CHEBI:74411"/>
        <dbReference type="ChEBI" id="CHEBI:74497"/>
        <dbReference type="EC" id="2.1.1.192"/>
    </reaction>
</comment>
<keyword evidence="5 12" id="KW-0489">Methyltransferase</keyword>
<comment type="similarity">
    <text evidence="12">Belongs to the radical SAM superfamily. RlmN family.</text>
</comment>
<reference evidence="14 15" key="1">
    <citation type="journal article" date="2016" name="Nat. Commun.">
        <title>Thousands of microbial genomes shed light on interconnected biogeochemical processes in an aquifer system.</title>
        <authorList>
            <person name="Anantharaman K."/>
            <person name="Brown C.T."/>
            <person name="Hug L.A."/>
            <person name="Sharon I."/>
            <person name="Castelle C.J."/>
            <person name="Probst A.J."/>
            <person name="Thomas B.C."/>
            <person name="Singh A."/>
            <person name="Wilkins M.J."/>
            <person name="Karaoz U."/>
            <person name="Brodie E.L."/>
            <person name="Williams K.H."/>
            <person name="Hubbard S.S."/>
            <person name="Banfield J.F."/>
        </authorList>
    </citation>
    <scope>NUCLEOTIDE SEQUENCE [LARGE SCALE GENOMIC DNA]</scope>
</reference>
<dbReference type="CDD" id="cd01335">
    <property type="entry name" value="Radical_SAM"/>
    <property type="match status" value="1"/>
</dbReference>
<organism evidence="14 15">
    <name type="scientific">Candidatus Falkowbacteria bacterium RIFOXYC2_FULL_48_21</name>
    <dbReference type="NCBI Taxonomy" id="1798005"/>
    <lineage>
        <taxon>Bacteria</taxon>
        <taxon>Candidatus Falkowiibacteriota</taxon>
    </lineage>
</organism>
<comment type="function">
    <text evidence="12">Specifically methylates position 2 of adenine 2503 in 23S rRNA and position 2 of adenine 37 in tRNAs.</text>
</comment>
<dbReference type="GO" id="GO:0051539">
    <property type="term" value="F:4 iron, 4 sulfur cluster binding"/>
    <property type="evidence" value="ECO:0007669"/>
    <property type="project" value="UniProtKB-UniRule"/>
</dbReference>
<dbReference type="InterPro" id="IPR058240">
    <property type="entry name" value="rSAM_sf"/>
</dbReference>
<feature type="binding site" evidence="12">
    <location>
        <position position="282"/>
    </location>
    <ligand>
        <name>S-adenosyl-L-methionine</name>
        <dbReference type="ChEBI" id="CHEBI:59789"/>
    </ligand>
</feature>
<keyword evidence="2 12" id="KW-0004">4Fe-4S</keyword>
<evidence type="ECO:0000256" key="2">
    <source>
        <dbReference type="ARBA" id="ARBA00022485"/>
    </source>
</evidence>
<comment type="catalytic activity">
    <reaction evidence="12">
        <text>adenosine(37) in tRNA + 2 reduced [2Fe-2S]-[ferredoxin] + 2 S-adenosyl-L-methionine = 2-methyladenosine(37) in tRNA + 5'-deoxyadenosine + L-methionine + 2 oxidized [2Fe-2S]-[ferredoxin] + S-adenosyl-L-homocysteine</text>
        <dbReference type="Rhea" id="RHEA:43332"/>
        <dbReference type="Rhea" id="RHEA-COMP:10000"/>
        <dbReference type="Rhea" id="RHEA-COMP:10001"/>
        <dbReference type="Rhea" id="RHEA-COMP:10162"/>
        <dbReference type="Rhea" id="RHEA-COMP:10485"/>
        <dbReference type="ChEBI" id="CHEBI:17319"/>
        <dbReference type="ChEBI" id="CHEBI:33737"/>
        <dbReference type="ChEBI" id="CHEBI:33738"/>
        <dbReference type="ChEBI" id="CHEBI:57844"/>
        <dbReference type="ChEBI" id="CHEBI:57856"/>
        <dbReference type="ChEBI" id="CHEBI:59789"/>
        <dbReference type="ChEBI" id="CHEBI:74411"/>
        <dbReference type="ChEBI" id="CHEBI:74497"/>
        <dbReference type="EC" id="2.1.1.192"/>
    </reaction>
</comment>
<feature type="binding site" evidence="12">
    <location>
        <position position="105"/>
    </location>
    <ligand>
        <name>[4Fe-4S] cluster</name>
        <dbReference type="ChEBI" id="CHEBI:49883"/>
        <note>4Fe-4S-S-AdoMet</note>
    </ligand>
</feature>
<dbReference type="SMART" id="SM00729">
    <property type="entry name" value="Elp3"/>
    <property type="match status" value="1"/>
</dbReference>
<evidence type="ECO:0000313" key="15">
    <source>
        <dbReference type="Proteomes" id="UP000178656"/>
    </source>
</evidence>
<evidence type="ECO:0000259" key="13">
    <source>
        <dbReference type="PROSITE" id="PS51918"/>
    </source>
</evidence>
<name>A0A1F5TCL7_9BACT</name>
<evidence type="ECO:0000256" key="10">
    <source>
        <dbReference type="ARBA" id="ARBA00023014"/>
    </source>
</evidence>
<sequence length="331" mass="36363">MNLNSLDKILSAHPSFRLTQAKKAVFCDLMEDWDEVTSLPKEIRGALAKDCPLEIDSAMQTSADGQTNKAAITLADGARVETVLMRYAERNTVCVSSQVGCAMGCDYCATGQMGFTRDLTADEMVEQVIFFARILKKENKRVSNVVFMGMGEPFLNYDNVMAAIDAINDKNGLNIGSRHIAISTCGIVEGIKKLADEPKQVSLAISLNAPNDSLRSELMAVNKRYPLKNILRAVDDYIAKTKRKVMFEYLMIAGVNDSIEQAKALAKIMAKPLYMVNLIPYNFTGKYKASSAAQVQKFRDVLVEAGIYTTQRKRFGRGIKAACGQLVAGLG</sequence>
<dbReference type="PANTHER" id="PTHR30544:SF5">
    <property type="entry name" value="RADICAL SAM CORE DOMAIN-CONTAINING PROTEIN"/>
    <property type="match status" value="1"/>
</dbReference>
<dbReference type="GO" id="GO:0046872">
    <property type="term" value="F:metal ion binding"/>
    <property type="evidence" value="ECO:0007669"/>
    <property type="project" value="UniProtKB-KW"/>
</dbReference>
<evidence type="ECO:0000256" key="9">
    <source>
        <dbReference type="ARBA" id="ARBA00023004"/>
    </source>
</evidence>
<dbReference type="InterPro" id="IPR027492">
    <property type="entry name" value="RNA_MTrfase_RlmN"/>
</dbReference>
<dbReference type="PANTHER" id="PTHR30544">
    <property type="entry name" value="23S RRNA METHYLTRANSFERASE"/>
    <property type="match status" value="1"/>
</dbReference>
<evidence type="ECO:0000256" key="12">
    <source>
        <dbReference type="HAMAP-Rule" id="MF_01849"/>
    </source>
</evidence>
<keyword evidence="4 12" id="KW-0698">rRNA processing</keyword>
<comment type="caution">
    <text evidence="12">Lacks conserved residue(s) required for the propagation of feature annotation.</text>
</comment>
<keyword evidence="11 12" id="KW-1015">Disulfide bond</keyword>
<dbReference type="GO" id="GO:0002935">
    <property type="term" value="F:tRNA (adenine(37)-C2)-methyltransferase activity"/>
    <property type="evidence" value="ECO:0007669"/>
    <property type="project" value="UniProtKB-UniRule"/>
</dbReference>
<keyword evidence="12" id="KW-0819">tRNA processing</keyword>
<feature type="binding site" evidence="12">
    <location>
        <position position="183"/>
    </location>
    <ligand>
        <name>S-adenosyl-L-methionine</name>
        <dbReference type="ChEBI" id="CHEBI:59789"/>
    </ligand>
</feature>
<keyword evidence="3 12" id="KW-0963">Cytoplasm</keyword>
<feature type="binding site" evidence="12">
    <location>
        <position position="101"/>
    </location>
    <ligand>
        <name>[4Fe-4S] cluster</name>
        <dbReference type="ChEBI" id="CHEBI:49883"/>
        <note>4Fe-4S-S-AdoMet</note>
    </ligand>
</feature>
<dbReference type="PROSITE" id="PS51918">
    <property type="entry name" value="RADICAL_SAM"/>
    <property type="match status" value="1"/>
</dbReference>
<feature type="active site" description="S-methylcysteine intermediate" evidence="12">
    <location>
        <position position="323"/>
    </location>
</feature>
<evidence type="ECO:0000313" key="14">
    <source>
        <dbReference type="EMBL" id="OGF36503.1"/>
    </source>
</evidence>
<dbReference type="AlphaFoldDB" id="A0A1F5TCL7"/>
<dbReference type="Proteomes" id="UP000178656">
    <property type="component" value="Unassembled WGS sequence"/>
</dbReference>
<dbReference type="InterPro" id="IPR040072">
    <property type="entry name" value="Methyltransferase_A"/>
</dbReference>
<dbReference type="InterPro" id="IPR004383">
    <property type="entry name" value="rRNA_lsu_MTrfase_RlmN/Cfr"/>
</dbReference>
<keyword evidence="7 12" id="KW-0949">S-adenosyl-L-methionine</keyword>
<dbReference type="SUPFAM" id="SSF102114">
    <property type="entry name" value="Radical SAM enzymes"/>
    <property type="match status" value="1"/>
</dbReference>
<evidence type="ECO:0000256" key="5">
    <source>
        <dbReference type="ARBA" id="ARBA00022603"/>
    </source>
</evidence>
<dbReference type="GO" id="GO:0070040">
    <property type="term" value="F:rRNA (adenine(2503)-C2-)-methyltransferase activity"/>
    <property type="evidence" value="ECO:0007669"/>
    <property type="project" value="UniProtKB-UniRule"/>
</dbReference>
<dbReference type="SFLD" id="SFLDF00275">
    <property type="entry name" value="adenosine_C2_methyltransferase"/>
    <property type="match status" value="1"/>
</dbReference>
<dbReference type="HAMAP" id="MF_01849">
    <property type="entry name" value="RNA_methyltr_RlmN"/>
    <property type="match status" value="1"/>
</dbReference>
<dbReference type="InterPro" id="IPR006638">
    <property type="entry name" value="Elp3/MiaA/NifB-like_rSAM"/>
</dbReference>
<dbReference type="GO" id="GO:0070475">
    <property type="term" value="P:rRNA base methylation"/>
    <property type="evidence" value="ECO:0007669"/>
    <property type="project" value="UniProtKB-UniRule"/>
</dbReference>
<evidence type="ECO:0000256" key="11">
    <source>
        <dbReference type="ARBA" id="ARBA00023157"/>
    </source>
</evidence>
<evidence type="ECO:0000256" key="4">
    <source>
        <dbReference type="ARBA" id="ARBA00022552"/>
    </source>
</evidence>
<keyword evidence="10 12" id="KW-0411">Iron-sulfur</keyword>
<accession>A0A1F5TCL7</accession>
<dbReference type="EC" id="2.1.1.192" evidence="12"/>
<dbReference type="PIRSF" id="PIRSF006004">
    <property type="entry name" value="CHP00048"/>
    <property type="match status" value="1"/>
</dbReference>
<keyword evidence="9 12" id="KW-0408">Iron</keyword>
<dbReference type="NCBIfam" id="TIGR00048">
    <property type="entry name" value="rRNA_mod_RlmN"/>
    <property type="match status" value="1"/>
</dbReference>
<evidence type="ECO:0000256" key="8">
    <source>
        <dbReference type="ARBA" id="ARBA00022723"/>
    </source>
</evidence>
<feature type="binding site" evidence="12">
    <location>
        <begin position="151"/>
        <end position="152"/>
    </location>
    <ligand>
        <name>S-adenosyl-L-methionine</name>
        <dbReference type="ChEBI" id="CHEBI:59789"/>
    </ligand>
</feature>
<dbReference type="InterPro" id="IPR013785">
    <property type="entry name" value="Aldolase_TIM"/>
</dbReference>
<evidence type="ECO:0000256" key="1">
    <source>
        <dbReference type="ARBA" id="ARBA00004496"/>
    </source>
</evidence>
<feature type="binding site" evidence="12">
    <location>
        <begin position="206"/>
        <end position="208"/>
    </location>
    <ligand>
        <name>S-adenosyl-L-methionine</name>
        <dbReference type="ChEBI" id="CHEBI:59789"/>
    </ligand>
</feature>
<dbReference type="GO" id="GO:0030488">
    <property type="term" value="P:tRNA methylation"/>
    <property type="evidence" value="ECO:0007669"/>
    <property type="project" value="UniProtKB-UniRule"/>
</dbReference>
<comment type="cofactor">
    <cofactor evidence="12">
        <name>[4Fe-4S] cluster</name>
        <dbReference type="ChEBI" id="CHEBI:49883"/>
    </cofactor>
    <text evidence="12">Binds 1 [4Fe-4S] cluster. The cluster is coordinated with 3 cysteines and an exchangeable S-adenosyl-L-methionine.</text>
</comment>
<dbReference type="Gene3D" id="3.20.20.70">
    <property type="entry name" value="Aldolase class I"/>
    <property type="match status" value="1"/>
</dbReference>
<dbReference type="SFLD" id="SFLDS00029">
    <property type="entry name" value="Radical_SAM"/>
    <property type="match status" value="1"/>
</dbReference>
<dbReference type="SFLD" id="SFLDG01062">
    <property type="entry name" value="methyltransferase_(Class_A)"/>
    <property type="match status" value="1"/>
</dbReference>
<comment type="subcellular location">
    <subcellularLocation>
        <location evidence="1 12">Cytoplasm</location>
    </subcellularLocation>
</comment>
<keyword evidence="8 12" id="KW-0479">Metal-binding</keyword>
<dbReference type="InterPro" id="IPR007197">
    <property type="entry name" value="rSAM"/>
</dbReference>
<proteinExistence type="inferred from homology"/>
<feature type="domain" description="Radical SAM core" evidence="13">
    <location>
        <begin position="87"/>
        <end position="320"/>
    </location>
</feature>
<protein>
    <recommendedName>
        <fullName evidence="12">Probable dual-specificity RNA methyltransferase RlmN</fullName>
        <ecNumber evidence="12">2.1.1.192</ecNumber>
    </recommendedName>
    <alternativeName>
        <fullName evidence="12">23S rRNA (adenine(2503)-C(2))-methyltransferase</fullName>
    </alternativeName>
    <alternativeName>
        <fullName evidence="12">23S rRNA m2A2503 methyltransferase</fullName>
    </alternativeName>
    <alternativeName>
        <fullName evidence="12">Ribosomal RNA large subunit methyltransferase N</fullName>
    </alternativeName>
    <alternativeName>
        <fullName evidence="12">tRNA (adenine(37)-C(2))-methyltransferase</fullName>
    </alternativeName>
    <alternativeName>
        <fullName evidence="12">tRNA m2A37 methyltransferase</fullName>
    </alternativeName>
</protein>
<dbReference type="GO" id="GO:0000049">
    <property type="term" value="F:tRNA binding"/>
    <property type="evidence" value="ECO:0007669"/>
    <property type="project" value="UniProtKB-UniRule"/>
</dbReference>
<comment type="caution">
    <text evidence="14">The sequence shown here is derived from an EMBL/GenBank/DDBJ whole genome shotgun (WGS) entry which is preliminary data.</text>
</comment>
<evidence type="ECO:0000256" key="3">
    <source>
        <dbReference type="ARBA" id="ARBA00022490"/>
    </source>
</evidence>
<dbReference type="EMBL" id="MFGM01000034">
    <property type="protein sequence ID" value="OGF36503.1"/>
    <property type="molecule type" value="Genomic_DNA"/>
</dbReference>
<dbReference type="Pfam" id="PF04055">
    <property type="entry name" value="Radical_SAM"/>
    <property type="match status" value="1"/>
</dbReference>
<evidence type="ECO:0000256" key="6">
    <source>
        <dbReference type="ARBA" id="ARBA00022679"/>
    </source>
</evidence>